<keyword evidence="14" id="KW-0472">Membrane</keyword>
<keyword evidence="8 23" id="KW-0121">Carboxypeptidase</keyword>
<evidence type="ECO:0000256" key="5">
    <source>
        <dbReference type="ARBA" id="ARBA00012448"/>
    </source>
</evidence>
<dbReference type="SMART" id="SM00936">
    <property type="entry name" value="PBP5_C"/>
    <property type="match status" value="1"/>
</dbReference>
<dbReference type="GO" id="GO:0006508">
    <property type="term" value="P:proteolysis"/>
    <property type="evidence" value="ECO:0007669"/>
    <property type="project" value="UniProtKB-KW"/>
</dbReference>
<evidence type="ECO:0000256" key="7">
    <source>
        <dbReference type="ARBA" id="ARBA00022519"/>
    </source>
</evidence>
<evidence type="ECO:0000256" key="10">
    <source>
        <dbReference type="ARBA" id="ARBA00022729"/>
    </source>
</evidence>
<dbReference type="GO" id="GO:0042803">
    <property type="term" value="F:protein homodimerization activity"/>
    <property type="evidence" value="ECO:0007669"/>
    <property type="project" value="UniProtKB-ARBA"/>
</dbReference>
<keyword evidence="13" id="KW-0573">Peptidoglycan synthesis</keyword>
<comment type="pathway">
    <text evidence="17">Glycan biosynthesis.</text>
</comment>
<comment type="function">
    <text evidence="1">Removes C-terminal D-alanyl residues from sugar-peptide cell wall precursors.</text>
</comment>
<dbReference type="SUPFAM" id="SSF56601">
    <property type="entry name" value="beta-lactamase/transpeptidase-like"/>
    <property type="match status" value="1"/>
</dbReference>
<reference evidence="25 26" key="1">
    <citation type="submission" date="2014-08" db="EMBL/GenBank/DDBJ databases">
        <title>Genome sequences of NCPPB Pectobacterium isolates.</title>
        <authorList>
            <person name="Glover R.H."/>
            <person name="Sapp M."/>
            <person name="Elphinstone J."/>
        </authorList>
    </citation>
    <scope>NUCLEOTIDE SEQUENCE [LARGE SCALE GENOMIC DNA]</scope>
    <source>
        <strain evidence="23 25">NCPPB 3701</strain>
        <strain evidence="24 26">NCPPB3702</strain>
    </source>
</reference>
<dbReference type="FunFam" id="3.40.710.10:FF:000001">
    <property type="entry name" value="D-alanyl-D-alanine serine-type carboxypeptidase"/>
    <property type="match status" value="1"/>
</dbReference>
<sequence>MNTVNTSRFTKRTALGALLVISASSFAYAEDINLKTMIPGVPQIDAESYILIDYNSGKVLAEMNADTRRDPASLTKMMTSYVIGQAIKSGKISPNDIVTVGKDAWATGNPTFQGSSLMFLKPGDRVPVSQLNRGIILQSGNDACVAMADYVAGSQDAFVNLMNGYVKALGLQNTNFETVHGLDAPGQFSSARDMALIGQALIRDVPEEYATYKEKEFTFNNIRQPNRNGLLWDSSLNVDGIKTGHTSSAGFNLVASATEGQMRLISAVLGGRNAKGRESESKKLLTWGFRFFETVAPLKASKEFASEPVWFGDSDRVALGVEKDAYLTIPRGRMKDLKASYVLDNTELHAPLAKNQVVGSINFQLDGKTIDQRPLVVMNEVKEGGIFGRMIDYIKLMFHHWFG</sequence>
<evidence type="ECO:0000256" key="1">
    <source>
        <dbReference type="ARBA" id="ARBA00003217"/>
    </source>
</evidence>
<evidence type="ECO:0000256" key="2">
    <source>
        <dbReference type="ARBA" id="ARBA00004417"/>
    </source>
</evidence>
<dbReference type="Pfam" id="PF07943">
    <property type="entry name" value="PBP5_C"/>
    <property type="match status" value="1"/>
</dbReference>
<dbReference type="GO" id="GO:0008658">
    <property type="term" value="F:penicillin binding"/>
    <property type="evidence" value="ECO:0007669"/>
    <property type="project" value="UniProtKB-ARBA"/>
</dbReference>
<feature type="active site" description="Proton acceptor" evidence="18">
    <location>
        <position position="76"/>
    </location>
</feature>
<comment type="catalytic activity">
    <reaction evidence="16">
        <text>Preferential cleavage: (Ac)2-L-Lys-D-Ala-|-D-Ala. Also transpeptidation of peptidyl-alanyl moieties that are N-acyl substituents of D-alanine.</text>
        <dbReference type="EC" id="3.4.16.4"/>
    </reaction>
</comment>
<keyword evidence="7" id="KW-0997">Cell inner membrane</keyword>
<dbReference type="RefSeq" id="WP_005976283.1">
    <property type="nucleotide sequence ID" value="NZ_JQHP01000002.1"/>
</dbReference>
<gene>
    <name evidence="23" type="ORF">JV38_04615</name>
    <name evidence="24" type="ORF">KU73_08340</name>
</gene>
<dbReference type="EMBL" id="JQOH01000003">
    <property type="protein sequence ID" value="KGA29086.1"/>
    <property type="molecule type" value="Genomic_DNA"/>
</dbReference>
<comment type="caution">
    <text evidence="23">The sequence shown here is derived from an EMBL/GenBank/DDBJ whole genome shotgun (WGS) entry which is preliminary data.</text>
</comment>
<dbReference type="PRINTS" id="PR00725">
    <property type="entry name" value="DADACBPTASE1"/>
</dbReference>
<evidence type="ECO:0000259" key="22">
    <source>
        <dbReference type="SMART" id="SM00936"/>
    </source>
</evidence>
<dbReference type="GO" id="GO:0009252">
    <property type="term" value="P:peptidoglycan biosynthetic process"/>
    <property type="evidence" value="ECO:0007669"/>
    <property type="project" value="UniProtKB-KW"/>
</dbReference>
<feature type="chain" id="PRO_5043542684" description="serine-type D-Ala-D-Ala carboxypeptidase" evidence="21">
    <location>
        <begin position="30"/>
        <end position="403"/>
    </location>
</feature>
<dbReference type="InterPro" id="IPR001967">
    <property type="entry name" value="Peptidase_S11_N"/>
</dbReference>
<feature type="signal peptide" evidence="21">
    <location>
        <begin position="1"/>
        <end position="29"/>
    </location>
</feature>
<dbReference type="EC" id="3.4.16.4" evidence="5"/>
<evidence type="ECO:0000256" key="4">
    <source>
        <dbReference type="ARBA" id="ARBA00007164"/>
    </source>
</evidence>
<evidence type="ECO:0000256" key="20">
    <source>
        <dbReference type="RuleBase" id="RU004016"/>
    </source>
</evidence>
<keyword evidence="12" id="KW-0133">Cell shape</keyword>
<dbReference type="FunFam" id="2.60.410.10:FF:000001">
    <property type="entry name" value="D-alanyl-D-alanine carboxypeptidase dacA"/>
    <property type="match status" value="1"/>
</dbReference>
<dbReference type="EMBL" id="JQHP01000002">
    <property type="protein sequence ID" value="KFX08979.1"/>
    <property type="molecule type" value="Genomic_DNA"/>
</dbReference>
<evidence type="ECO:0000256" key="12">
    <source>
        <dbReference type="ARBA" id="ARBA00022960"/>
    </source>
</evidence>
<comment type="subcellular location">
    <subcellularLocation>
        <location evidence="2">Cell inner membrane</location>
        <topology evidence="2">Peripheral membrane protein</topology>
    </subcellularLocation>
</comment>
<evidence type="ECO:0000256" key="19">
    <source>
        <dbReference type="PIRSR" id="PIRSR618044-2"/>
    </source>
</evidence>
<comment type="similarity">
    <text evidence="4 20">Belongs to the peptidase S11 family.</text>
</comment>
<dbReference type="InterPro" id="IPR015956">
    <property type="entry name" value="Peniciliin-bd_prot_C_sf"/>
</dbReference>
<dbReference type="PANTHER" id="PTHR21581">
    <property type="entry name" value="D-ALANYL-D-ALANINE CARBOXYPEPTIDASE"/>
    <property type="match status" value="1"/>
</dbReference>
<evidence type="ECO:0000256" key="21">
    <source>
        <dbReference type="SAM" id="SignalP"/>
    </source>
</evidence>
<dbReference type="GO" id="GO:0030288">
    <property type="term" value="C:outer membrane-bounded periplasmic space"/>
    <property type="evidence" value="ECO:0007669"/>
    <property type="project" value="UniProtKB-ARBA"/>
</dbReference>
<evidence type="ECO:0000256" key="8">
    <source>
        <dbReference type="ARBA" id="ARBA00022645"/>
    </source>
</evidence>
<evidence type="ECO:0000313" key="24">
    <source>
        <dbReference type="EMBL" id="KGA29086.1"/>
    </source>
</evidence>
<evidence type="ECO:0000256" key="13">
    <source>
        <dbReference type="ARBA" id="ARBA00022984"/>
    </source>
</evidence>
<keyword evidence="15" id="KW-0961">Cell wall biogenesis/degradation</keyword>
<dbReference type="InterPro" id="IPR037167">
    <property type="entry name" value="Peptidase_S11_C_sf"/>
</dbReference>
<evidence type="ECO:0000256" key="15">
    <source>
        <dbReference type="ARBA" id="ARBA00023316"/>
    </source>
</evidence>
<keyword evidence="10 21" id="KW-0732">Signal</keyword>
<evidence type="ECO:0000256" key="6">
    <source>
        <dbReference type="ARBA" id="ARBA00022475"/>
    </source>
</evidence>
<feature type="domain" description="Peptidase S11 D-Ala-D-Ala carboxypeptidase A C-terminal" evidence="22">
    <location>
        <begin position="292"/>
        <end position="383"/>
    </location>
</feature>
<comment type="pathway">
    <text evidence="3">Cell wall biogenesis; peptidoglycan biosynthesis.</text>
</comment>
<protein>
    <recommendedName>
        <fullName evidence="5">serine-type D-Ala-D-Ala carboxypeptidase</fullName>
        <ecNumber evidence="5">3.4.16.4</ecNumber>
    </recommendedName>
</protein>
<evidence type="ECO:0000256" key="18">
    <source>
        <dbReference type="PIRSR" id="PIRSR618044-1"/>
    </source>
</evidence>
<dbReference type="NCBIfam" id="NF008059">
    <property type="entry name" value="PRK10793.1"/>
    <property type="match status" value="1"/>
</dbReference>
<dbReference type="GO" id="GO:0009002">
    <property type="term" value="F:serine-type D-Ala-D-Ala carboxypeptidase activity"/>
    <property type="evidence" value="ECO:0007669"/>
    <property type="project" value="UniProtKB-EC"/>
</dbReference>
<accession>A0AAW3EJW2</accession>
<dbReference type="GO" id="GO:0008360">
    <property type="term" value="P:regulation of cell shape"/>
    <property type="evidence" value="ECO:0007669"/>
    <property type="project" value="UniProtKB-KW"/>
</dbReference>
<feature type="active site" evidence="18">
    <location>
        <position position="139"/>
    </location>
</feature>
<feature type="active site" description="Acyl-ester intermediate" evidence="18">
    <location>
        <position position="73"/>
    </location>
</feature>
<dbReference type="PANTHER" id="PTHR21581:SF27">
    <property type="entry name" value="D-ALANYL-D-ALANINE CARBOXYPEPTIDASE DACA"/>
    <property type="match status" value="1"/>
</dbReference>
<evidence type="ECO:0000256" key="16">
    <source>
        <dbReference type="ARBA" id="ARBA00034000"/>
    </source>
</evidence>
<evidence type="ECO:0000256" key="9">
    <source>
        <dbReference type="ARBA" id="ARBA00022670"/>
    </source>
</evidence>
<dbReference type="AlphaFoldDB" id="A0AAW3EJW2"/>
<dbReference type="InterPro" id="IPR012338">
    <property type="entry name" value="Beta-lactam/transpept-like"/>
</dbReference>
<dbReference type="InterPro" id="IPR018044">
    <property type="entry name" value="Peptidase_S11"/>
</dbReference>
<dbReference type="Proteomes" id="UP000029257">
    <property type="component" value="Unassembled WGS sequence"/>
</dbReference>
<evidence type="ECO:0000313" key="23">
    <source>
        <dbReference type="EMBL" id="KFX08979.1"/>
    </source>
</evidence>
<dbReference type="SUPFAM" id="SSF69189">
    <property type="entry name" value="Penicillin-binding protein associated domain"/>
    <property type="match status" value="1"/>
</dbReference>
<name>A0AAW3EJW2_9GAMM</name>
<evidence type="ECO:0000313" key="26">
    <source>
        <dbReference type="Proteomes" id="UP000029436"/>
    </source>
</evidence>
<dbReference type="GO" id="GO:0071555">
    <property type="term" value="P:cell wall organization"/>
    <property type="evidence" value="ECO:0007669"/>
    <property type="project" value="UniProtKB-KW"/>
</dbReference>
<keyword evidence="26" id="KW-1185">Reference proteome</keyword>
<dbReference type="Gene3D" id="2.60.410.10">
    <property type="entry name" value="D-Ala-D-Ala carboxypeptidase, C-terminal domain"/>
    <property type="match status" value="1"/>
</dbReference>
<proteinExistence type="inferred from homology"/>
<dbReference type="GO" id="GO:0005886">
    <property type="term" value="C:plasma membrane"/>
    <property type="evidence" value="ECO:0007669"/>
    <property type="project" value="UniProtKB-SubCell"/>
</dbReference>
<dbReference type="Pfam" id="PF00768">
    <property type="entry name" value="Peptidase_S11"/>
    <property type="match status" value="1"/>
</dbReference>
<evidence type="ECO:0000256" key="17">
    <source>
        <dbReference type="ARBA" id="ARBA00060592"/>
    </source>
</evidence>
<keyword evidence="11 23" id="KW-0378">Hydrolase</keyword>
<dbReference type="InterPro" id="IPR012907">
    <property type="entry name" value="Peptidase_S11_C"/>
</dbReference>
<evidence type="ECO:0000256" key="11">
    <source>
        <dbReference type="ARBA" id="ARBA00022801"/>
    </source>
</evidence>
<dbReference type="Gene3D" id="3.40.710.10">
    <property type="entry name" value="DD-peptidase/beta-lactamase superfamily"/>
    <property type="match status" value="1"/>
</dbReference>
<evidence type="ECO:0000313" key="25">
    <source>
        <dbReference type="Proteomes" id="UP000029257"/>
    </source>
</evidence>
<dbReference type="Proteomes" id="UP000029436">
    <property type="component" value="Unassembled WGS sequence"/>
</dbReference>
<evidence type="ECO:0000256" key="3">
    <source>
        <dbReference type="ARBA" id="ARBA00004752"/>
    </source>
</evidence>
<keyword evidence="9" id="KW-0645">Protease</keyword>
<organism evidence="23 25">
    <name type="scientific">Pectobacterium wasabiae</name>
    <dbReference type="NCBI Taxonomy" id="55208"/>
    <lineage>
        <taxon>Bacteria</taxon>
        <taxon>Pseudomonadati</taxon>
        <taxon>Pseudomonadota</taxon>
        <taxon>Gammaproteobacteria</taxon>
        <taxon>Enterobacterales</taxon>
        <taxon>Pectobacteriaceae</taxon>
        <taxon>Pectobacterium</taxon>
    </lineage>
</organism>
<keyword evidence="6" id="KW-1003">Cell membrane</keyword>
<evidence type="ECO:0000256" key="14">
    <source>
        <dbReference type="ARBA" id="ARBA00023136"/>
    </source>
</evidence>
<feature type="binding site" evidence="19">
    <location>
        <position position="242"/>
    </location>
    <ligand>
        <name>substrate</name>
    </ligand>
</feature>